<organism evidence="3">
    <name type="scientific">bioreactor metagenome</name>
    <dbReference type="NCBI Taxonomy" id="1076179"/>
    <lineage>
        <taxon>unclassified sequences</taxon>
        <taxon>metagenomes</taxon>
        <taxon>ecological metagenomes</taxon>
    </lineage>
</organism>
<keyword evidence="2" id="KW-0472">Membrane</keyword>
<evidence type="ECO:0000313" key="3">
    <source>
        <dbReference type="EMBL" id="MPL92160.1"/>
    </source>
</evidence>
<feature type="transmembrane region" description="Helical" evidence="2">
    <location>
        <begin position="12"/>
        <end position="31"/>
    </location>
</feature>
<dbReference type="InterPro" id="IPR005498">
    <property type="entry name" value="T4SS_VirB10/TraB/TrbI"/>
</dbReference>
<gene>
    <name evidence="3" type="ORF">SDC9_38257</name>
</gene>
<reference evidence="3" key="1">
    <citation type="submission" date="2019-08" db="EMBL/GenBank/DDBJ databases">
        <authorList>
            <person name="Kucharzyk K."/>
            <person name="Murdoch R.W."/>
            <person name="Higgins S."/>
            <person name="Loffler F."/>
        </authorList>
    </citation>
    <scope>NUCLEOTIDE SEQUENCE</scope>
</reference>
<name>A0A644VLU7_9ZZZZ</name>
<keyword evidence="2" id="KW-0812">Transmembrane</keyword>
<dbReference type="EMBL" id="VSSQ01000349">
    <property type="protein sequence ID" value="MPL92160.1"/>
    <property type="molecule type" value="Genomic_DNA"/>
</dbReference>
<accession>A0A644VLU7</accession>
<sequence length="419" mass="42694">MSDARKKQQWLVFALIGGSILVGIIVLGQIMNSRKAAFQGVGAADRVDETIIADRTSNASPELTWTRQAREDIDKLTKTVQELTESVTTLTEKQKADFAAMQAEYDDAIVKQQQEIETLKSGTAAAPGRPVPDGAVVGPNGENYGQEFIGGGGRTPVAGQSTAGGKPGAAAPGQVSVQQFGGGSAVDFGLSPKPEAVEPLEEEQSSNIKDLKSYVPAGSYAPAVIISGVDASTGVVSRENPVPVLARITGAAVTAAPGSGSARKINLEGCTVLGSAMGDLSSERVYVRLTTLTCMGKNNQVIETEVAGLVAGSGKAGVRGHVVSREGGLAMNAAIAGALGGFADAVSSAASIASSNDEAQSVGSVMSGAGAGMIGGGAGNAADRLAEYYIKRAEQYQPVVSLYAGTQVEVVFMEGVSLK</sequence>
<keyword evidence="1" id="KW-0175">Coiled coil</keyword>
<protein>
    <recommendedName>
        <fullName evidence="4">Conjugal transfer protein TraB</fullName>
    </recommendedName>
</protein>
<feature type="coiled-coil region" evidence="1">
    <location>
        <begin position="66"/>
        <end position="93"/>
    </location>
</feature>
<dbReference type="AlphaFoldDB" id="A0A644VLU7"/>
<keyword evidence="2" id="KW-1133">Transmembrane helix</keyword>
<evidence type="ECO:0000256" key="1">
    <source>
        <dbReference type="SAM" id="Coils"/>
    </source>
</evidence>
<dbReference type="CDD" id="cd16430">
    <property type="entry name" value="TraB"/>
    <property type="match status" value="1"/>
</dbReference>
<proteinExistence type="predicted"/>
<dbReference type="Pfam" id="PF03743">
    <property type="entry name" value="TrbI"/>
    <property type="match status" value="1"/>
</dbReference>
<evidence type="ECO:0008006" key="4">
    <source>
        <dbReference type="Google" id="ProtNLM"/>
    </source>
</evidence>
<comment type="caution">
    <text evidence="3">The sequence shown here is derived from an EMBL/GenBank/DDBJ whole genome shotgun (WGS) entry which is preliminary data.</text>
</comment>
<evidence type="ECO:0000256" key="2">
    <source>
        <dbReference type="SAM" id="Phobius"/>
    </source>
</evidence>